<dbReference type="EMBL" id="STGX01000014">
    <property type="protein sequence ID" value="THV26417.1"/>
    <property type="molecule type" value="Genomic_DNA"/>
</dbReference>
<evidence type="ECO:0000313" key="3">
    <source>
        <dbReference type="Proteomes" id="UP000305792"/>
    </source>
</evidence>
<gene>
    <name evidence="2" type="ORF">E9998_17800</name>
</gene>
<dbReference type="InterPro" id="IPR007278">
    <property type="entry name" value="DUF397"/>
</dbReference>
<dbReference type="Pfam" id="PF04149">
    <property type="entry name" value="DUF397"/>
    <property type="match status" value="1"/>
</dbReference>
<accession>A0A4S8P855</accession>
<organism evidence="2 3">
    <name type="scientific">Glycomyces paridis</name>
    <dbReference type="NCBI Taxonomy" id="2126555"/>
    <lineage>
        <taxon>Bacteria</taxon>
        <taxon>Bacillati</taxon>
        <taxon>Actinomycetota</taxon>
        <taxon>Actinomycetes</taxon>
        <taxon>Glycomycetales</taxon>
        <taxon>Glycomycetaceae</taxon>
        <taxon>Glycomyces</taxon>
    </lineage>
</organism>
<dbReference type="OrthoDB" id="4301277at2"/>
<comment type="caution">
    <text evidence="2">The sequence shown here is derived from an EMBL/GenBank/DDBJ whole genome shotgun (WGS) entry which is preliminary data.</text>
</comment>
<dbReference type="RefSeq" id="WP_136531046.1">
    <property type="nucleotide sequence ID" value="NZ_STGX01000014.1"/>
</dbReference>
<sequence length="59" mass="6354">MLTTEWKKSSRSGNQGGACVETRLLGAGVQVRDTKLGEDSPILNASHSDWVAIIGDLKR</sequence>
<reference evidence="2 3" key="1">
    <citation type="journal article" date="2018" name="Int. J. Syst. Evol. Microbiol.">
        <title>Glycomyces paridis sp. nov., isolated from the medicinal plant Paris polyphylla.</title>
        <authorList>
            <person name="Fang X.M."/>
            <person name="Bai J.L."/>
            <person name="Su J."/>
            <person name="Zhao L.L."/>
            <person name="Liu H.Y."/>
            <person name="Ma B.P."/>
            <person name="Zhang Y.Q."/>
            <person name="Yu L.Y."/>
        </authorList>
    </citation>
    <scope>NUCLEOTIDE SEQUENCE [LARGE SCALE GENOMIC DNA]</scope>
    <source>
        <strain evidence="2 3">CPCC 204357</strain>
    </source>
</reference>
<feature type="domain" description="DUF397" evidence="1">
    <location>
        <begin position="5"/>
        <end position="58"/>
    </location>
</feature>
<keyword evidence="3" id="KW-1185">Reference proteome</keyword>
<evidence type="ECO:0000259" key="1">
    <source>
        <dbReference type="Pfam" id="PF04149"/>
    </source>
</evidence>
<evidence type="ECO:0000313" key="2">
    <source>
        <dbReference type="EMBL" id="THV26417.1"/>
    </source>
</evidence>
<name>A0A4S8P855_9ACTN</name>
<proteinExistence type="predicted"/>
<dbReference type="Proteomes" id="UP000305792">
    <property type="component" value="Unassembled WGS sequence"/>
</dbReference>
<dbReference type="AlphaFoldDB" id="A0A4S8P855"/>
<protein>
    <submittedName>
        <fullName evidence="2">DUF397 domain-containing protein</fullName>
    </submittedName>
</protein>